<evidence type="ECO:0000313" key="1">
    <source>
        <dbReference type="EMBL" id="GGM79748.1"/>
    </source>
</evidence>
<reference evidence="1" key="1">
    <citation type="journal article" date="2014" name="Int. J. Syst. Evol. Microbiol.">
        <title>Complete genome sequence of Corynebacterium casei LMG S-19264T (=DSM 44701T), isolated from a smear-ripened cheese.</title>
        <authorList>
            <consortium name="US DOE Joint Genome Institute (JGI-PGF)"/>
            <person name="Walter F."/>
            <person name="Albersmeier A."/>
            <person name="Kalinowski J."/>
            <person name="Ruckert C."/>
        </authorList>
    </citation>
    <scope>NUCLEOTIDE SEQUENCE</scope>
    <source>
        <strain evidence="1">CGMCC 4.5737</strain>
    </source>
</reference>
<proteinExistence type="predicted"/>
<dbReference type="Proteomes" id="UP000637578">
    <property type="component" value="Unassembled WGS sequence"/>
</dbReference>
<name>A0A8J3CK65_9PSEU</name>
<organism evidence="1 2">
    <name type="scientific">Longimycelium tulufanense</name>
    <dbReference type="NCBI Taxonomy" id="907463"/>
    <lineage>
        <taxon>Bacteria</taxon>
        <taxon>Bacillati</taxon>
        <taxon>Actinomycetota</taxon>
        <taxon>Actinomycetes</taxon>
        <taxon>Pseudonocardiales</taxon>
        <taxon>Pseudonocardiaceae</taxon>
        <taxon>Longimycelium</taxon>
    </lineage>
</organism>
<sequence>MATRQQFATEAPELAALVRARLEAARRHVLATVRKDGSPRVSGTEVDFYGPDLVLGSMWLARKA</sequence>
<evidence type="ECO:0008006" key="3">
    <source>
        <dbReference type="Google" id="ProtNLM"/>
    </source>
</evidence>
<dbReference type="AlphaFoldDB" id="A0A8J3CK65"/>
<dbReference type="EMBL" id="BMMK01000045">
    <property type="protein sequence ID" value="GGM79748.1"/>
    <property type="molecule type" value="Genomic_DNA"/>
</dbReference>
<protein>
    <recommendedName>
        <fullName evidence="3">Pyridoxamine 5'-phosphate oxidase</fullName>
    </recommendedName>
</protein>
<gene>
    <name evidence="1" type="ORF">GCM10012275_57960</name>
</gene>
<dbReference type="SUPFAM" id="SSF50475">
    <property type="entry name" value="FMN-binding split barrel"/>
    <property type="match status" value="1"/>
</dbReference>
<evidence type="ECO:0000313" key="2">
    <source>
        <dbReference type="Proteomes" id="UP000637578"/>
    </source>
</evidence>
<keyword evidence="2" id="KW-1185">Reference proteome</keyword>
<comment type="caution">
    <text evidence="1">The sequence shown here is derived from an EMBL/GenBank/DDBJ whole genome shotgun (WGS) entry which is preliminary data.</text>
</comment>
<dbReference type="RefSeq" id="WP_308424793.1">
    <property type="nucleotide sequence ID" value="NZ_BMMK01000045.1"/>
</dbReference>
<accession>A0A8J3CK65</accession>
<reference evidence="1" key="2">
    <citation type="submission" date="2020-09" db="EMBL/GenBank/DDBJ databases">
        <authorList>
            <person name="Sun Q."/>
            <person name="Zhou Y."/>
        </authorList>
    </citation>
    <scope>NUCLEOTIDE SEQUENCE</scope>
    <source>
        <strain evidence="1">CGMCC 4.5737</strain>
    </source>
</reference>